<accession>A0A1H3KPX4</accession>
<dbReference type="Pfam" id="PF14221">
    <property type="entry name" value="DUF4330"/>
    <property type="match status" value="1"/>
</dbReference>
<feature type="transmembrane region" description="Helical" evidence="1">
    <location>
        <begin position="16"/>
        <end position="37"/>
    </location>
</feature>
<evidence type="ECO:0000313" key="2">
    <source>
        <dbReference type="EMBL" id="SDY54202.1"/>
    </source>
</evidence>
<keyword evidence="1" id="KW-0472">Membrane</keyword>
<evidence type="ECO:0008006" key="4">
    <source>
        <dbReference type="Google" id="ProtNLM"/>
    </source>
</evidence>
<proteinExistence type="predicted"/>
<dbReference type="Proteomes" id="UP000198625">
    <property type="component" value="Unassembled WGS sequence"/>
</dbReference>
<dbReference type="AlphaFoldDB" id="A0A1H3KPX4"/>
<evidence type="ECO:0000313" key="3">
    <source>
        <dbReference type="Proteomes" id="UP000198625"/>
    </source>
</evidence>
<dbReference type="STRING" id="415015.SAMN05660462_00271"/>
<keyword evidence="1" id="KW-0812">Transmembrane</keyword>
<dbReference type="OrthoDB" id="1723529at2"/>
<sequence length="163" mass="18333">MKFIDEKGRFFGKINIFDLMVVILLVALIGGVGYKYFILGNKVMVNESDIDVTLWVEDVRQITVDVINVGDVIREYDSNQLFGEIIEKQVTQHYEPVETADGRIVNAAVEGKYDVYIKLKCKGIVTDNAISIGSKEVRMGGTIITKHQLYSVSTKVVEIDLKK</sequence>
<name>A0A1H3KPX4_9FIRM</name>
<reference evidence="2 3" key="1">
    <citation type="submission" date="2016-10" db="EMBL/GenBank/DDBJ databases">
        <authorList>
            <person name="de Groot N.N."/>
        </authorList>
    </citation>
    <scope>NUCLEOTIDE SEQUENCE [LARGE SCALE GENOMIC DNA]</scope>
    <source>
        <strain evidence="2 3">DSM 21650</strain>
    </source>
</reference>
<dbReference type="RefSeq" id="WP_091726156.1">
    <property type="nucleotide sequence ID" value="NZ_FNQE01000002.1"/>
</dbReference>
<dbReference type="InterPro" id="IPR025480">
    <property type="entry name" value="DUF4330"/>
</dbReference>
<organism evidence="2 3">
    <name type="scientific">Proteiniborus ethanoligenes</name>
    <dbReference type="NCBI Taxonomy" id="415015"/>
    <lineage>
        <taxon>Bacteria</taxon>
        <taxon>Bacillati</taxon>
        <taxon>Bacillota</taxon>
        <taxon>Clostridia</taxon>
        <taxon>Eubacteriales</taxon>
        <taxon>Proteiniborus</taxon>
    </lineage>
</organism>
<keyword evidence="3" id="KW-1185">Reference proteome</keyword>
<evidence type="ECO:0000256" key="1">
    <source>
        <dbReference type="SAM" id="Phobius"/>
    </source>
</evidence>
<gene>
    <name evidence="2" type="ORF">SAMN05660462_00271</name>
</gene>
<dbReference type="EMBL" id="FNQE01000002">
    <property type="protein sequence ID" value="SDY54202.1"/>
    <property type="molecule type" value="Genomic_DNA"/>
</dbReference>
<keyword evidence="1" id="KW-1133">Transmembrane helix</keyword>
<protein>
    <recommendedName>
        <fullName evidence="4">DUF4330 domain-containing protein</fullName>
    </recommendedName>
</protein>